<dbReference type="InterPro" id="IPR011029">
    <property type="entry name" value="DEATH-like_dom_sf"/>
</dbReference>
<evidence type="ECO:0000313" key="3">
    <source>
        <dbReference type="EMBL" id="KAK6189967.1"/>
    </source>
</evidence>
<reference evidence="3 4" key="1">
    <citation type="submission" date="2024-01" db="EMBL/GenBank/DDBJ databases">
        <title>The genome of the rayed Mediterranean limpet Patella caerulea (Linnaeus, 1758).</title>
        <authorList>
            <person name="Anh-Thu Weber A."/>
            <person name="Halstead-Nussloch G."/>
        </authorList>
    </citation>
    <scope>NUCLEOTIDE SEQUENCE [LARGE SCALE GENOMIC DNA]</scope>
    <source>
        <strain evidence="3">AATW-2023a</strain>
        <tissue evidence="3">Whole specimen</tissue>
    </source>
</reference>
<sequence length="237" mass="27975">MPGMKMRRENSIKIQRNFEYILNNLVNCDGLVDYLFSTEVLDYEQQTTIEETRKGKPRVKKLLEILMTECGDCYDAFLEALREKKLEEMANLIDSDPGRNEVKRERPITRSQRAKVEKGEMQEDHFNIWNSEQDFLVTEFKSHLGDLITKFFSQMIIDSDDKEKIRREIKDNYNVGGATRLVEILGERGEHVLPRIVKVLKPTYNKIANRLEDRLAELKLDILNNERFPIQEQVEYE</sequence>
<feature type="domain" description="CARD" evidence="2">
    <location>
        <begin position="6"/>
        <end position="96"/>
    </location>
</feature>
<name>A0AAN8K536_PATCE</name>
<keyword evidence="4" id="KW-1185">Reference proteome</keyword>
<dbReference type="SUPFAM" id="SSF47986">
    <property type="entry name" value="DEATH domain"/>
    <property type="match status" value="1"/>
</dbReference>
<gene>
    <name evidence="3" type="ORF">SNE40_001926</name>
</gene>
<dbReference type="PROSITE" id="PS50209">
    <property type="entry name" value="CARD"/>
    <property type="match status" value="1"/>
</dbReference>
<dbReference type="InterPro" id="IPR001315">
    <property type="entry name" value="CARD"/>
</dbReference>
<evidence type="ECO:0000259" key="2">
    <source>
        <dbReference type="PROSITE" id="PS50209"/>
    </source>
</evidence>
<dbReference type="Gene3D" id="1.10.533.10">
    <property type="entry name" value="Death Domain, Fas"/>
    <property type="match status" value="2"/>
</dbReference>
<dbReference type="AlphaFoldDB" id="A0AAN8K536"/>
<comment type="caution">
    <text evidence="3">The sequence shown here is derived from an EMBL/GenBank/DDBJ whole genome shotgun (WGS) entry which is preliminary data.</text>
</comment>
<organism evidence="3 4">
    <name type="scientific">Patella caerulea</name>
    <name type="common">Rayed Mediterranean limpet</name>
    <dbReference type="NCBI Taxonomy" id="87958"/>
    <lineage>
        <taxon>Eukaryota</taxon>
        <taxon>Metazoa</taxon>
        <taxon>Spiralia</taxon>
        <taxon>Lophotrochozoa</taxon>
        <taxon>Mollusca</taxon>
        <taxon>Gastropoda</taxon>
        <taxon>Patellogastropoda</taxon>
        <taxon>Patelloidea</taxon>
        <taxon>Patellidae</taxon>
        <taxon>Patella</taxon>
    </lineage>
</organism>
<dbReference type="Pfam" id="PF00619">
    <property type="entry name" value="CARD"/>
    <property type="match status" value="1"/>
</dbReference>
<dbReference type="CDD" id="cd01671">
    <property type="entry name" value="CARD"/>
    <property type="match status" value="1"/>
</dbReference>
<evidence type="ECO:0000313" key="4">
    <source>
        <dbReference type="Proteomes" id="UP001347796"/>
    </source>
</evidence>
<feature type="region of interest" description="Disordered" evidence="1">
    <location>
        <begin position="97"/>
        <end position="116"/>
    </location>
</feature>
<dbReference type="Proteomes" id="UP001347796">
    <property type="component" value="Unassembled WGS sequence"/>
</dbReference>
<dbReference type="GO" id="GO:0042981">
    <property type="term" value="P:regulation of apoptotic process"/>
    <property type="evidence" value="ECO:0007669"/>
    <property type="project" value="InterPro"/>
</dbReference>
<protein>
    <recommendedName>
        <fullName evidence="2">CARD domain-containing protein</fullName>
    </recommendedName>
</protein>
<proteinExistence type="predicted"/>
<dbReference type="EMBL" id="JAZGQO010000002">
    <property type="protein sequence ID" value="KAK6189967.1"/>
    <property type="molecule type" value="Genomic_DNA"/>
</dbReference>
<evidence type="ECO:0000256" key="1">
    <source>
        <dbReference type="SAM" id="MobiDB-lite"/>
    </source>
</evidence>
<accession>A0AAN8K536</accession>